<organism evidence="1 2">
    <name type="scientific">Peronosclerospora sorghi</name>
    <dbReference type="NCBI Taxonomy" id="230839"/>
    <lineage>
        <taxon>Eukaryota</taxon>
        <taxon>Sar</taxon>
        <taxon>Stramenopiles</taxon>
        <taxon>Oomycota</taxon>
        <taxon>Peronosporomycetes</taxon>
        <taxon>Peronosporales</taxon>
        <taxon>Peronosporaceae</taxon>
        <taxon>Peronosclerospora</taxon>
    </lineage>
</organism>
<accession>A0ACC0WP71</accession>
<comment type="caution">
    <text evidence="1">The sequence shown here is derived from an EMBL/GenBank/DDBJ whole genome shotgun (WGS) entry which is preliminary data.</text>
</comment>
<reference evidence="1 2" key="1">
    <citation type="journal article" date="2022" name="bioRxiv">
        <title>The genome of the oomycete Peronosclerospora sorghi, a cosmopolitan pathogen of maize and sorghum, is inflated with dispersed pseudogenes.</title>
        <authorList>
            <person name="Fletcher K."/>
            <person name="Martin F."/>
            <person name="Isakeit T."/>
            <person name="Cavanaugh K."/>
            <person name="Magill C."/>
            <person name="Michelmore R."/>
        </authorList>
    </citation>
    <scope>NUCLEOTIDE SEQUENCE [LARGE SCALE GENOMIC DNA]</scope>
    <source>
        <strain evidence="1">P6</strain>
    </source>
</reference>
<keyword evidence="2" id="KW-1185">Reference proteome</keyword>
<dbReference type="Proteomes" id="UP001163321">
    <property type="component" value="Chromosome 10"/>
</dbReference>
<gene>
    <name evidence="1" type="ORF">PsorP6_015356</name>
</gene>
<dbReference type="EMBL" id="CM047589">
    <property type="protein sequence ID" value="KAI9920542.1"/>
    <property type="molecule type" value="Genomic_DNA"/>
</dbReference>
<protein>
    <submittedName>
        <fullName evidence="1">Uncharacterized protein</fullName>
    </submittedName>
</protein>
<evidence type="ECO:0000313" key="1">
    <source>
        <dbReference type="EMBL" id="KAI9920542.1"/>
    </source>
</evidence>
<sequence>MHTEVLWETYRDDMTHDTRFRRQEDGGSLEDAYNDALLLLVRKLNLSNKSLREFPDMPLAVLPAGPGQTFTIIQRIEDASSVSYITTKAIEKDKHKQKVKNKNG</sequence>
<evidence type="ECO:0000313" key="2">
    <source>
        <dbReference type="Proteomes" id="UP001163321"/>
    </source>
</evidence>
<proteinExistence type="predicted"/>
<name>A0ACC0WP71_9STRA</name>